<dbReference type="InterPro" id="IPR046879">
    <property type="entry name" value="KANL3/Tex30_Abhydrolase"/>
</dbReference>
<dbReference type="PANTHER" id="PTHR13136">
    <property type="entry name" value="TESTIS DEVELOPMENT PROTEIN PRTD"/>
    <property type="match status" value="1"/>
</dbReference>
<dbReference type="Pfam" id="PF20408">
    <property type="entry name" value="Abhydrolase_11"/>
    <property type="match status" value="1"/>
</dbReference>
<dbReference type="Proteomes" id="UP000694569">
    <property type="component" value="Unplaced"/>
</dbReference>
<dbReference type="AlphaFoldDB" id="A0A8C5LL85"/>
<dbReference type="PANTHER" id="PTHR13136:SF11">
    <property type="entry name" value="TESTIS-EXPRESSED PROTEIN 30"/>
    <property type="match status" value="1"/>
</dbReference>
<organism evidence="3 4">
    <name type="scientific">Leptobrachium leishanense</name>
    <name type="common">Leishan spiny toad</name>
    <dbReference type="NCBI Taxonomy" id="445787"/>
    <lineage>
        <taxon>Eukaryota</taxon>
        <taxon>Metazoa</taxon>
        <taxon>Chordata</taxon>
        <taxon>Craniata</taxon>
        <taxon>Vertebrata</taxon>
        <taxon>Euteleostomi</taxon>
        <taxon>Amphibia</taxon>
        <taxon>Batrachia</taxon>
        <taxon>Anura</taxon>
        <taxon>Pelobatoidea</taxon>
        <taxon>Megophryidae</taxon>
        <taxon>Leptobrachium</taxon>
    </lineage>
</organism>
<dbReference type="SUPFAM" id="SSF53474">
    <property type="entry name" value="alpha/beta-Hydrolases"/>
    <property type="match status" value="1"/>
</dbReference>
<dbReference type="Ensembl" id="ENSLLET00000001995.1">
    <property type="protein sequence ID" value="ENSLLEP00000001912.1"/>
    <property type="gene ID" value="ENSLLEG00000001226.1"/>
</dbReference>
<dbReference type="GeneTree" id="ENSGT00940000163874"/>
<reference evidence="3" key="2">
    <citation type="submission" date="2025-09" db="UniProtKB">
        <authorList>
            <consortium name="Ensembl"/>
        </authorList>
    </citation>
    <scope>IDENTIFICATION</scope>
</reference>
<evidence type="ECO:0000313" key="3">
    <source>
        <dbReference type="Ensembl" id="ENSLLEP00000001912.1"/>
    </source>
</evidence>
<dbReference type="InterPro" id="IPR026555">
    <property type="entry name" value="NSL3/Tex30"/>
</dbReference>
<feature type="domain" description="KANL3/Tex30 alpha/beta hydrolase-like" evidence="2">
    <location>
        <begin position="17"/>
        <end position="198"/>
    </location>
</feature>
<evidence type="ECO:0000256" key="1">
    <source>
        <dbReference type="SAM" id="SignalP"/>
    </source>
</evidence>
<feature type="signal peptide" evidence="1">
    <location>
        <begin position="1"/>
        <end position="16"/>
    </location>
</feature>
<dbReference type="Gene3D" id="3.40.50.1820">
    <property type="entry name" value="alpha/beta hydrolase"/>
    <property type="match status" value="1"/>
</dbReference>
<dbReference type="InterPro" id="IPR029058">
    <property type="entry name" value="AB_hydrolase_fold"/>
</dbReference>
<evidence type="ECO:0000259" key="2">
    <source>
        <dbReference type="Pfam" id="PF20408"/>
    </source>
</evidence>
<sequence length="204" mass="22476">CLHTYINLVFISLTHGVILTHGAGGDMNYPPLASLASYLAAHGVLCLRFTCKGINLAHRTSVFTTVLKYLKTCKEHKLTGVFLAGRSLGSRAATAVVKSICEADDSFVRGLICLSYPLHSRNKKDKLRDEDLLLIRSPVLFVSGSTDEMCDKSLMENIISKMQSPVQTHWVENANHGMSVKGRTIEDVTEEINKNVLSWIGKTV</sequence>
<name>A0A8C5LL85_9ANUR</name>
<accession>A0A8C5LL85</accession>
<evidence type="ECO:0000313" key="4">
    <source>
        <dbReference type="Proteomes" id="UP000694569"/>
    </source>
</evidence>
<dbReference type="OrthoDB" id="6415022at2759"/>
<keyword evidence="1" id="KW-0732">Signal</keyword>
<proteinExistence type="predicted"/>
<keyword evidence="4" id="KW-1185">Reference proteome</keyword>
<feature type="chain" id="PRO_5034109022" description="KANL3/Tex30 alpha/beta hydrolase-like domain-containing protein" evidence="1">
    <location>
        <begin position="17"/>
        <end position="204"/>
    </location>
</feature>
<reference evidence="3" key="1">
    <citation type="submission" date="2025-08" db="UniProtKB">
        <authorList>
            <consortium name="Ensembl"/>
        </authorList>
    </citation>
    <scope>IDENTIFICATION</scope>
</reference>
<protein>
    <recommendedName>
        <fullName evidence="2">KANL3/Tex30 alpha/beta hydrolase-like domain-containing protein</fullName>
    </recommendedName>
</protein>